<dbReference type="PANTHER" id="PTHR45528:SF1">
    <property type="entry name" value="SENSOR HISTIDINE KINASE CPXA"/>
    <property type="match status" value="1"/>
</dbReference>
<dbReference type="CDD" id="cd00082">
    <property type="entry name" value="HisKA"/>
    <property type="match status" value="1"/>
</dbReference>
<proteinExistence type="predicted"/>
<dbReference type="GO" id="GO:0005886">
    <property type="term" value="C:plasma membrane"/>
    <property type="evidence" value="ECO:0007669"/>
    <property type="project" value="UniProtKB-SubCell"/>
</dbReference>
<name>A0A1H8LD61_9SPHI</name>
<dbReference type="Proteomes" id="UP000198942">
    <property type="component" value="Unassembled WGS sequence"/>
</dbReference>
<evidence type="ECO:0000256" key="4">
    <source>
        <dbReference type="ARBA" id="ARBA00022475"/>
    </source>
</evidence>
<dbReference type="InterPro" id="IPR050398">
    <property type="entry name" value="HssS/ArlS-like"/>
</dbReference>
<dbReference type="SUPFAM" id="SSF55785">
    <property type="entry name" value="PYP-like sensor domain (PAS domain)"/>
    <property type="match status" value="1"/>
</dbReference>
<keyword evidence="7" id="KW-0812">Transmembrane</keyword>
<evidence type="ECO:0000256" key="7">
    <source>
        <dbReference type="ARBA" id="ARBA00022692"/>
    </source>
</evidence>
<evidence type="ECO:0000256" key="9">
    <source>
        <dbReference type="ARBA" id="ARBA00022777"/>
    </source>
</evidence>
<keyword evidence="11" id="KW-1133">Transmembrane helix</keyword>
<evidence type="ECO:0000256" key="1">
    <source>
        <dbReference type="ARBA" id="ARBA00000085"/>
    </source>
</evidence>
<dbReference type="RefSeq" id="WP_091211911.1">
    <property type="nucleotide sequence ID" value="NZ_FOCL01000005.1"/>
</dbReference>
<feature type="domain" description="Signal transduction histidine kinase dimerisation/phosphoacceptor" evidence="14">
    <location>
        <begin position="140"/>
        <end position="208"/>
    </location>
</feature>
<dbReference type="InterPro" id="IPR036097">
    <property type="entry name" value="HisK_dim/P_sf"/>
</dbReference>
<keyword evidence="10" id="KW-0067">ATP-binding</keyword>
<dbReference type="AlphaFoldDB" id="A0A1H8LD61"/>
<keyword evidence="13" id="KW-0472">Membrane</keyword>
<keyword evidence="12" id="KW-0902">Two-component regulatory system</keyword>
<keyword evidence="9" id="KW-0418">Kinase</keyword>
<keyword evidence="4" id="KW-1003">Cell membrane</keyword>
<dbReference type="InterPro" id="IPR036890">
    <property type="entry name" value="HATPase_C_sf"/>
</dbReference>
<organism evidence="15 16">
    <name type="scientific">Mucilaginibacter gossypiicola</name>
    <dbReference type="NCBI Taxonomy" id="551995"/>
    <lineage>
        <taxon>Bacteria</taxon>
        <taxon>Pseudomonadati</taxon>
        <taxon>Bacteroidota</taxon>
        <taxon>Sphingobacteriia</taxon>
        <taxon>Sphingobacteriales</taxon>
        <taxon>Sphingobacteriaceae</taxon>
        <taxon>Mucilaginibacter</taxon>
    </lineage>
</organism>
<dbReference type="SMART" id="SM00388">
    <property type="entry name" value="HisKA"/>
    <property type="match status" value="1"/>
</dbReference>
<gene>
    <name evidence="15" type="ORF">SAMN05192574_10543</name>
</gene>
<dbReference type="STRING" id="551995.SAMN05192574_10543"/>
<keyword evidence="8" id="KW-0547">Nucleotide-binding</keyword>
<keyword evidence="6" id="KW-0808">Transferase</keyword>
<evidence type="ECO:0000259" key="14">
    <source>
        <dbReference type="SMART" id="SM00388"/>
    </source>
</evidence>
<protein>
    <recommendedName>
        <fullName evidence="3">histidine kinase</fullName>
        <ecNumber evidence="3">2.7.13.3</ecNumber>
    </recommendedName>
</protein>
<evidence type="ECO:0000256" key="5">
    <source>
        <dbReference type="ARBA" id="ARBA00022553"/>
    </source>
</evidence>
<evidence type="ECO:0000256" key="3">
    <source>
        <dbReference type="ARBA" id="ARBA00012438"/>
    </source>
</evidence>
<comment type="catalytic activity">
    <reaction evidence="1">
        <text>ATP + protein L-histidine = ADP + protein N-phospho-L-histidine.</text>
        <dbReference type="EC" id="2.7.13.3"/>
    </reaction>
</comment>
<evidence type="ECO:0000313" key="15">
    <source>
        <dbReference type="EMBL" id="SEO03067.1"/>
    </source>
</evidence>
<keyword evidence="16" id="KW-1185">Reference proteome</keyword>
<dbReference type="SUPFAM" id="SSF55874">
    <property type="entry name" value="ATPase domain of HSP90 chaperone/DNA topoisomerase II/histidine kinase"/>
    <property type="match status" value="1"/>
</dbReference>
<sequence length="359" mass="41929">MEKITTADSFFKIADIMITPVIIINNSALENQNLYCNGAFVAGIGYKNDELHDLQDWFQKAYPDPDYQNEIMNCRDKRRNIAAKYGRSFFHLETKVCCADGSYYWYDIYETQIDHLTVFTFLNIDELERQNNKLSKTVQQKNLLLSMVKHDVRDPLSHIKILLDNLSTQHTDIEREQFERIIYDLGRHVDYATHLLNTVLHRTEIERGTFTFRPVLIDLEPFLTTYYQNLKPRLAQKNIRLYFKPDFPKLIFYDRFILETAFVNIINYIIGAGKHDGDIVISGVEGNYFSSLIITDERLPTLGNRKLQTYSNTNPFPAGYDGLINAEKMLAEHSGKLLTHKKRYGAIAWEIRINKYNVL</sequence>
<dbReference type="OrthoDB" id="9813903at2"/>
<dbReference type="SUPFAM" id="SSF47384">
    <property type="entry name" value="Homodimeric domain of signal transducing histidine kinase"/>
    <property type="match status" value="1"/>
</dbReference>
<evidence type="ECO:0000256" key="2">
    <source>
        <dbReference type="ARBA" id="ARBA00004651"/>
    </source>
</evidence>
<dbReference type="InterPro" id="IPR003661">
    <property type="entry name" value="HisK_dim/P_dom"/>
</dbReference>
<evidence type="ECO:0000256" key="6">
    <source>
        <dbReference type="ARBA" id="ARBA00022679"/>
    </source>
</evidence>
<comment type="subcellular location">
    <subcellularLocation>
        <location evidence="2">Cell membrane</location>
        <topology evidence="2">Multi-pass membrane protein</topology>
    </subcellularLocation>
</comment>
<evidence type="ECO:0000313" key="16">
    <source>
        <dbReference type="Proteomes" id="UP000198942"/>
    </source>
</evidence>
<dbReference type="InterPro" id="IPR035965">
    <property type="entry name" value="PAS-like_dom_sf"/>
</dbReference>
<reference evidence="16" key="1">
    <citation type="submission" date="2016-10" db="EMBL/GenBank/DDBJ databases">
        <authorList>
            <person name="Varghese N."/>
            <person name="Submissions S."/>
        </authorList>
    </citation>
    <scope>NUCLEOTIDE SEQUENCE [LARGE SCALE GENOMIC DNA]</scope>
    <source>
        <strain evidence="16">Gh-48</strain>
    </source>
</reference>
<dbReference type="EMBL" id="FOCL01000005">
    <property type="protein sequence ID" value="SEO03067.1"/>
    <property type="molecule type" value="Genomic_DNA"/>
</dbReference>
<accession>A0A1H8LD61</accession>
<dbReference type="GO" id="GO:0005524">
    <property type="term" value="F:ATP binding"/>
    <property type="evidence" value="ECO:0007669"/>
    <property type="project" value="UniProtKB-KW"/>
</dbReference>
<evidence type="ECO:0000256" key="8">
    <source>
        <dbReference type="ARBA" id="ARBA00022741"/>
    </source>
</evidence>
<dbReference type="PANTHER" id="PTHR45528">
    <property type="entry name" value="SENSOR HISTIDINE KINASE CPXA"/>
    <property type="match status" value="1"/>
</dbReference>
<evidence type="ECO:0000256" key="10">
    <source>
        <dbReference type="ARBA" id="ARBA00022840"/>
    </source>
</evidence>
<dbReference type="Gene3D" id="1.10.287.130">
    <property type="match status" value="1"/>
</dbReference>
<evidence type="ECO:0000256" key="11">
    <source>
        <dbReference type="ARBA" id="ARBA00022989"/>
    </source>
</evidence>
<dbReference type="GO" id="GO:0000155">
    <property type="term" value="F:phosphorelay sensor kinase activity"/>
    <property type="evidence" value="ECO:0007669"/>
    <property type="project" value="InterPro"/>
</dbReference>
<dbReference type="EC" id="2.7.13.3" evidence="3"/>
<evidence type="ECO:0000256" key="13">
    <source>
        <dbReference type="ARBA" id="ARBA00023136"/>
    </source>
</evidence>
<evidence type="ECO:0000256" key="12">
    <source>
        <dbReference type="ARBA" id="ARBA00023012"/>
    </source>
</evidence>
<keyword evidence="5" id="KW-0597">Phosphoprotein</keyword>